<sequence>MRLLRKKGLLLLFRFSESVLISTDIIKCCKRLAFISELALNNAQISLRKAESLCTPYEYRLIALQANLIRIDKRGIEFAFCCYQGSVYIFGRIGNSVTDILHAKRGRWYNYTSKMERDHTRLFYCNLLKRLRVSPIPSCVFCRKTYHRHQLSFLTLNENQKYTNQKQLLKGRHNPQISDNLEFYLNIDLYATSEIHFNFWENPVALDDKMVPEIMLLLCQNELSRKKSPLMASKSPELRLDGGDKAREEAPIMKLVDYLSMAPTGGKIQAFYEYSDALQSATFLLLVWYQKVTDKVHVRQPDFQQQTIRSIHVSRLMNHPEPQGMCRTQYYGVSFVRFLVADKLCYQAICKPILDGPNTRMESRKMQKRSPLINLIQEVYDADALPQTKTPKPLKKGKKQSAKKETVKVDE</sequence>
<evidence type="ECO:0000256" key="1">
    <source>
        <dbReference type="SAM" id="MobiDB-lite"/>
    </source>
</evidence>
<feature type="compositionally biased region" description="Basic residues" evidence="1">
    <location>
        <begin position="392"/>
        <end position="401"/>
    </location>
</feature>
<evidence type="ECO:0000313" key="4">
    <source>
        <dbReference type="Proteomes" id="UP000008909"/>
    </source>
</evidence>
<dbReference type="EMBL" id="DF143883">
    <property type="protein sequence ID" value="GAA54313.1"/>
    <property type="molecule type" value="Genomic_DNA"/>
</dbReference>
<keyword evidence="4" id="KW-1185">Reference proteome</keyword>
<name>G7YMY2_CLOSI</name>
<accession>G7YMY2</accession>
<organism evidence="3 4">
    <name type="scientific">Clonorchis sinensis</name>
    <name type="common">Chinese liver fluke</name>
    <dbReference type="NCBI Taxonomy" id="79923"/>
    <lineage>
        <taxon>Eukaryota</taxon>
        <taxon>Metazoa</taxon>
        <taxon>Spiralia</taxon>
        <taxon>Lophotrochozoa</taxon>
        <taxon>Platyhelminthes</taxon>
        <taxon>Trematoda</taxon>
        <taxon>Digenea</taxon>
        <taxon>Opisthorchiida</taxon>
        <taxon>Opisthorchiata</taxon>
        <taxon>Opisthorchiidae</taxon>
        <taxon>Clonorchis</taxon>
    </lineage>
</organism>
<protein>
    <submittedName>
        <fullName evidence="3">Uncharacterized protein</fullName>
    </submittedName>
</protein>
<feature type="signal peptide" evidence="2">
    <location>
        <begin position="1"/>
        <end position="18"/>
    </location>
</feature>
<proteinExistence type="predicted"/>
<dbReference type="Proteomes" id="UP000008909">
    <property type="component" value="Unassembled WGS sequence"/>
</dbReference>
<feature type="chain" id="PRO_5003506462" evidence="2">
    <location>
        <begin position="19"/>
        <end position="411"/>
    </location>
</feature>
<reference key="2">
    <citation type="submission" date="2011-10" db="EMBL/GenBank/DDBJ databases">
        <title>The genome and transcriptome sequence of Clonorchis sinensis provide insights into the carcinogenic liver fluke.</title>
        <authorList>
            <person name="Wang X."/>
            <person name="Huang Y."/>
            <person name="Chen W."/>
            <person name="Liu H."/>
            <person name="Guo L."/>
            <person name="Chen Y."/>
            <person name="Luo F."/>
            <person name="Zhou W."/>
            <person name="Sun J."/>
            <person name="Mao Q."/>
            <person name="Liang P."/>
            <person name="Zhou C."/>
            <person name="Tian Y."/>
            <person name="Men J."/>
            <person name="Lv X."/>
            <person name="Huang L."/>
            <person name="Zhou J."/>
            <person name="Hu Y."/>
            <person name="Li R."/>
            <person name="Zhang F."/>
            <person name="Lei H."/>
            <person name="Li X."/>
            <person name="Hu X."/>
            <person name="Liang C."/>
            <person name="Xu J."/>
            <person name="Wu Z."/>
            <person name="Yu X."/>
        </authorList>
    </citation>
    <scope>NUCLEOTIDE SEQUENCE</scope>
    <source>
        <strain>Henan</strain>
    </source>
</reference>
<feature type="region of interest" description="Disordered" evidence="1">
    <location>
        <begin position="384"/>
        <end position="411"/>
    </location>
</feature>
<gene>
    <name evidence="3" type="ORF">CLF_102135</name>
</gene>
<feature type="compositionally biased region" description="Basic and acidic residues" evidence="1">
    <location>
        <begin position="402"/>
        <end position="411"/>
    </location>
</feature>
<reference evidence="3" key="1">
    <citation type="journal article" date="2011" name="Genome Biol.">
        <title>The draft genome of the carcinogenic human liver fluke Clonorchis sinensis.</title>
        <authorList>
            <person name="Wang X."/>
            <person name="Chen W."/>
            <person name="Huang Y."/>
            <person name="Sun J."/>
            <person name="Men J."/>
            <person name="Liu H."/>
            <person name="Luo F."/>
            <person name="Guo L."/>
            <person name="Lv X."/>
            <person name="Deng C."/>
            <person name="Zhou C."/>
            <person name="Fan Y."/>
            <person name="Li X."/>
            <person name="Huang L."/>
            <person name="Hu Y."/>
            <person name="Liang C."/>
            <person name="Hu X."/>
            <person name="Xu J."/>
            <person name="Yu X."/>
        </authorList>
    </citation>
    <scope>NUCLEOTIDE SEQUENCE [LARGE SCALE GENOMIC DNA]</scope>
    <source>
        <strain evidence="3">Henan</strain>
    </source>
</reference>
<evidence type="ECO:0000313" key="3">
    <source>
        <dbReference type="EMBL" id="GAA54313.1"/>
    </source>
</evidence>
<keyword evidence="2" id="KW-0732">Signal</keyword>
<evidence type="ECO:0000256" key="2">
    <source>
        <dbReference type="SAM" id="SignalP"/>
    </source>
</evidence>
<dbReference type="AlphaFoldDB" id="G7YMY2"/>
<feature type="non-terminal residue" evidence="3">
    <location>
        <position position="411"/>
    </location>
</feature>